<dbReference type="Proteomes" id="UP000694863">
    <property type="component" value="Unplaced"/>
</dbReference>
<dbReference type="InterPro" id="IPR001314">
    <property type="entry name" value="Peptidase_S1A"/>
</dbReference>
<dbReference type="Gene3D" id="2.40.10.10">
    <property type="entry name" value="Trypsin-like serine proteases"/>
    <property type="match status" value="2"/>
</dbReference>
<keyword evidence="5" id="KW-0645">Protease</keyword>
<keyword evidence="2" id="KW-0732">Signal</keyword>
<evidence type="ECO:0000256" key="2">
    <source>
        <dbReference type="SAM" id="SignalP"/>
    </source>
</evidence>
<protein>
    <submittedName>
        <fullName evidence="5">Serine protease 58</fullName>
    </submittedName>
</protein>
<keyword evidence="1" id="KW-1015">Disulfide bond</keyword>
<dbReference type="CDD" id="cd00190">
    <property type="entry name" value="Tryp_SPc"/>
    <property type="match status" value="1"/>
</dbReference>
<dbReference type="InterPro" id="IPR009003">
    <property type="entry name" value="Peptidase_S1_PA"/>
</dbReference>
<dbReference type="PRINTS" id="PR00722">
    <property type="entry name" value="CHYMOTRYPSIN"/>
</dbReference>
<keyword evidence="5" id="KW-0378">Hydrolase</keyword>
<dbReference type="GeneID" id="101651719"/>
<gene>
    <name evidence="5" type="primary">PRSS58</name>
</gene>
<dbReference type="PANTHER" id="PTHR24271">
    <property type="entry name" value="KALLIKREIN-RELATED"/>
    <property type="match status" value="1"/>
</dbReference>
<feature type="signal peptide" evidence="2">
    <location>
        <begin position="1"/>
        <end position="20"/>
    </location>
</feature>
<dbReference type="Pfam" id="PF00089">
    <property type="entry name" value="Trypsin"/>
    <property type="match status" value="1"/>
</dbReference>
<evidence type="ECO:0000256" key="1">
    <source>
        <dbReference type="ARBA" id="ARBA00023157"/>
    </source>
</evidence>
<dbReference type="GO" id="GO:0006508">
    <property type="term" value="P:proteolysis"/>
    <property type="evidence" value="ECO:0007669"/>
    <property type="project" value="UniProtKB-KW"/>
</dbReference>
<accession>A0ABM0J3L6</accession>
<reference evidence="5" key="1">
    <citation type="submission" date="2025-08" db="UniProtKB">
        <authorList>
            <consortium name="RefSeq"/>
        </authorList>
    </citation>
    <scope>IDENTIFICATION</scope>
</reference>
<feature type="chain" id="PRO_5047001240" evidence="2">
    <location>
        <begin position="21"/>
        <end position="243"/>
    </location>
</feature>
<evidence type="ECO:0000259" key="3">
    <source>
        <dbReference type="PROSITE" id="PS50240"/>
    </source>
</evidence>
<organism evidence="4 5">
    <name type="scientific">Echinops telfairi</name>
    <name type="common">Lesser hedgehog tenrec</name>
    <dbReference type="NCBI Taxonomy" id="9371"/>
    <lineage>
        <taxon>Eukaryota</taxon>
        <taxon>Metazoa</taxon>
        <taxon>Chordata</taxon>
        <taxon>Craniata</taxon>
        <taxon>Vertebrata</taxon>
        <taxon>Euteleostomi</taxon>
        <taxon>Mammalia</taxon>
        <taxon>Eutheria</taxon>
        <taxon>Afrotheria</taxon>
        <taxon>Tenrecidae</taxon>
        <taxon>Tenrecinae</taxon>
        <taxon>Echinops</taxon>
    </lineage>
</organism>
<feature type="domain" description="Peptidase S1" evidence="3">
    <location>
        <begin position="14"/>
        <end position="241"/>
    </location>
</feature>
<proteinExistence type="predicted"/>
<dbReference type="SUPFAM" id="SSF50494">
    <property type="entry name" value="Trypsin-like serine proteases"/>
    <property type="match status" value="1"/>
</dbReference>
<dbReference type="InterPro" id="IPR043504">
    <property type="entry name" value="Peptidase_S1_PA_chymotrypsin"/>
</dbReference>
<evidence type="ECO:0000313" key="5">
    <source>
        <dbReference type="RefSeq" id="XP_004714072.1"/>
    </source>
</evidence>
<evidence type="ECO:0000313" key="4">
    <source>
        <dbReference type="Proteomes" id="UP000694863"/>
    </source>
</evidence>
<sequence>MMKFTLFLALLNLLVASVFSLGYQNAQVPPPYLVYLKSDYLPCTGALIHPLWVITSAHCNLPKLKVVLGATNPADHREIHLQVTDYAKMIYHPYFTLTSIENDLMLIKLRREIQLNAHVQLVGLPHQDVPERTLCTVSTWSYNLCFTSKDPDSMQKVNISVIPKTECQEAYRAYHIRDSMMCLGIVPGRRQPCKEVTAAPAVCNGTLHGILALTDGCVLRADVSIYTRIFSYMSWIKDVIQKN</sequence>
<dbReference type="InterPro" id="IPR001254">
    <property type="entry name" value="Trypsin_dom"/>
</dbReference>
<dbReference type="GO" id="GO:0008233">
    <property type="term" value="F:peptidase activity"/>
    <property type="evidence" value="ECO:0007669"/>
    <property type="project" value="UniProtKB-KW"/>
</dbReference>
<dbReference type="RefSeq" id="XP_004714072.1">
    <property type="nucleotide sequence ID" value="XM_004714015.1"/>
</dbReference>
<name>A0ABM0J3L6_ECHTE</name>
<keyword evidence="4" id="KW-1185">Reference proteome</keyword>
<dbReference type="PANTHER" id="PTHR24271:SF56">
    <property type="entry name" value="SERINE PROTEASE 58"/>
    <property type="match status" value="1"/>
</dbReference>
<dbReference type="SMART" id="SM00020">
    <property type="entry name" value="Tryp_SPc"/>
    <property type="match status" value="1"/>
</dbReference>
<dbReference type="PROSITE" id="PS50240">
    <property type="entry name" value="TRYPSIN_DOM"/>
    <property type="match status" value="1"/>
</dbReference>